<feature type="transmembrane region" description="Helical" evidence="5">
    <location>
        <begin position="331"/>
        <end position="355"/>
    </location>
</feature>
<feature type="transmembrane region" description="Helical" evidence="5">
    <location>
        <begin position="261"/>
        <end position="279"/>
    </location>
</feature>
<keyword evidence="2 5" id="KW-0812">Transmembrane</keyword>
<feature type="transmembrane region" description="Helical" evidence="5">
    <location>
        <begin position="291"/>
        <end position="310"/>
    </location>
</feature>
<feature type="transmembrane region" description="Helical" evidence="5">
    <location>
        <begin position="367"/>
        <end position="388"/>
    </location>
</feature>
<dbReference type="AlphaFoldDB" id="A0A420IMS3"/>
<dbReference type="Proteomes" id="UP000285405">
    <property type="component" value="Unassembled WGS sequence"/>
</dbReference>
<dbReference type="CDD" id="cd17476">
    <property type="entry name" value="MFS_Amf1_MDR_like"/>
    <property type="match status" value="1"/>
</dbReference>
<evidence type="ECO:0000313" key="7">
    <source>
        <dbReference type="EMBL" id="RKF75807.1"/>
    </source>
</evidence>
<evidence type="ECO:0000259" key="6">
    <source>
        <dbReference type="PROSITE" id="PS50850"/>
    </source>
</evidence>
<feature type="transmembrane region" description="Helical" evidence="5">
    <location>
        <begin position="163"/>
        <end position="184"/>
    </location>
</feature>
<feature type="transmembrane region" description="Helical" evidence="5">
    <location>
        <begin position="104"/>
        <end position="122"/>
    </location>
</feature>
<feature type="domain" description="Major facilitator superfamily (MFS) profile" evidence="6">
    <location>
        <begin position="68"/>
        <end position="520"/>
    </location>
</feature>
<dbReference type="InterPro" id="IPR011701">
    <property type="entry name" value="MFS"/>
</dbReference>
<dbReference type="Gene3D" id="1.20.1250.20">
    <property type="entry name" value="MFS general substrate transporter like domains"/>
    <property type="match status" value="1"/>
</dbReference>
<dbReference type="Pfam" id="PF07690">
    <property type="entry name" value="MFS_1"/>
    <property type="match status" value="1"/>
</dbReference>
<evidence type="ECO:0000256" key="4">
    <source>
        <dbReference type="ARBA" id="ARBA00023136"/>
    </source>
</evidence>
<feature type="transmembrane region" description="Helical" evidence="5">
    <location>
        <begin position="420"/>
        <end position="445"/>
    </location>
</feature>
<evidence type="ECO:0000313" key="8">
    <source>
        <dbReference type="Proteomes" id="UP000285405"/>
    </source>
</evidence>
<name>A0A420IMS3_9PEZI</name>
<dbReference type="PANTHER" id="PTHR42718:SF36">
    <property type="entry name" value="MULTIDRUG TRANSPORTER, PUTATIVE (AFU_ORTHOLOGUE AFUA_4G13820)-RELATED"/>
    <property type="match status" value="1"/>
</dbReference>
<feature type="transmembrane region" description="Helical" evidence="5">
    <location>
        <begin position="221"/>
        <end position="241"/>
    </location>
</feature>
<gene>
    <name evidence="7" type="ORF">GcC1_076001</name>
</gene>
<dbReference type="GO" id="GO:0016020">
    <property type="term" value="C:membrane"/>
    <property type="evidence" value="ECO:0007669"/>
    <property type="project" value="UniProtKB-SubCell"/>
</dbReference>
<feature type="transmembrane region" description="Helical" evidence="5">
    <location>
        <begin position="457"/>
        <end position="477"/>
    </location>
</feature>
<evidence type="ECO:0000256" key="1">
    <source>
        <dbReference type="ARBA" id="ARBA00004141"/>
    </source>
</evidence>
<evidence type="ECO:0000256" key="3">
    <source>
        <dbReference type="ARBA" id="ARBA00022989"/>
    </source>
</evidence>
<reference evidence="7 8" key="1">
    <citation type="journal article" date="2018" name="BMC Genomics">
        <title>Comparative genome analyses reveal sequence features reflecting distinct modes of host-adaptation between dicot and monocot powdery mildew.</title>
        <authorList>
            <person name="Wu Y."/>
            <person name="Ma X."/>
            <person name="Pan Z."/>
            <person name="Kale S.D."/>
            <person name="Song Y."/>
            <person name="King H."/>
            <person name="Zhang Q."/>
            <person name="Presley C."/>
            <person name="Deng X."/>
            <person name="Wei C.I."/>
            <person name="Xiao S."/>
        </authorList>
    </citation>
    <scope>NUCLEOTIDE SEQUENCE [LARGE SCALE GENOMIC DNA]</scope>
    <source>
        <strain evidence="7">UCSC1</strain>
    </source>
</reference>
<comment type="subcellular location">
    <subcellularLocation>
        <location evidence="1">Membrane</location>
        <topology evidence="1">Multi-pass membrane protein</topology>
    </subcellularLocation>
</comment>
<organism evidence="7 8">
    <name type="scientific">Golovinomyces cichoracearum</name>
    <dbReference type="NCBI Taxonomy" id="62708"/>
    <lineage>
        <taxon>Eukaryota</taxon>
        <taxon>Fungi</taxon>
        <taxon>Dikarya</taxon>
        <taxon>Ascomycota</taxon>
        <taxon>Pezizomycotina</taxon>
        <taxon>Leotiomycetes</taxon>
        <taxon>Erysiphales</taxon>
        <taxon>Erysiphaceae</taxon>
        <taxon>Golovinomyces</taxon>
    </lineage>
</organism>
<dbReference type="InterPro" id="IPR020846">
    <property type="entry name" value="MFS_dom"/>
</dbReference>
<sequence>MITLESSTEVQRKQLEPGDSLALQNTRGLNINTTDFKSEIDETSKSRLRRIGNQRPDVFSSIWEEIGFVFSISMSQILSEYFVSGFTVILPKISEDLKIPLESSVWPASAFSLTLASFLLIFGRVSDIYGGYPVYVAGCLWLAIWSLIGGFSKHEIMLNICRALQGLGPAAFLPSSVMVLGSIYRPGPRKNLVFSIYGACAPVGFFLGILFGGITAELSSWGWFFWVGAILSAVTAITSIITIPSDIEIKKLAKDKFEMDWLGSILIVGGLTLFSFAILDSSHAADGWRTSYIYSTFIIGSLLLLLAIYVEARVASQPLLPASLFKVPCMSALFLALLLTFGSFGIFLFYATFYMSNIMGASPFQVIAWYAPMAMGGCIVATFGGLILHLLPGTVLISISGISWIVTPLLFAIAPEGASYWANVFPSMICAPVGMDVTFNVANIFITTSLPRGQQGLAGAIISLLVHLGIAIMLGFADIINSYSVARLGLRQSYHAVFWFEVACAATALTILTLFVKIKRAESELTIEERAKFEKEEKEVKNTHTLSKPEQL</sequence>
<feature type="transmembrane region" description="Helical" evidence="5">
    <location>
        <begin position="497"/>
        <end position="516"/>
    </location>
</feature>
<keyword evidence="3 5" id="KW-1133">Transmembrane helix</keyword>
<dbReference type="InterPro" id="IPR036259">
    <property type="entry name" value="MFS_trans_sf"/>
</dbReference>
<dbReference type="GO" id="GO:0022857">
    <property type="term" value="F:transmembrane transporter activity"/>
    <property type="evidence" value="ECO:0007669"/>
    <property type="project" value="InterPro"/>
</dbReference>
<dbReference type="EMBL" id="MCBR01007623">
    <property type="protein sequence ID" value="RKF75807.1"/>
    <property type="molecule type" value="Genomic_DNA"/>
</dbReference>
<dbReference type="OrthoDB" id="5086884at2759"/>
<feature type="transmembrane region" description="Helical" evidence="5">
    <location>
        <begin position="196"/>
        <end position="215"/>
    </location>
</feature>
<dbReference type="Gene3D" id="1.20.1720.10">
    <property type="entry name" value="Multidrug resistance protein D"/>
    <property type="match status" value="1"/>
</dbReference>
<dbReference type="SUPFAM" id="SSF103473">
    <property type="entry name" value="MFS general substrate transporter"/>
    <property type="match status" value="1"/>
</dbReference>
<proteinExistence type="predicted"/>
<feature type="transmembrane region" description="Helical" evidence="5">
    <location>
        <begin position="134"/>
        <end position="151"/>
    </location>
</feature>
<keyword evidence="4 5" id="KW-0472">Membrane</keyword>
<accession>A0A420IMS3</accession>
<evidence type="ECO:0000256" key="5">
    <source>
        <dbReference type="SAM" id="Phobius"/>
    </source>
</evidence>
<feature type="transmembrane region" description="Helical" evidence="5">
    <location>
        <begin position="395"/>
        <end position="414"/>
    </location>
</feature>
<dbReference type="PROSITE" id="PS50850">
    <property type="entry name" value="MFS"/>
    <property type="match status" value="1"/>
</dbReference>
<comment type="caution">
    <text evidence="7">The sequence shown here is derived from an EMBL/GenBank/DDBJ whole genome shotgun (WGS) entry which is preliminary data.</text>
</comment>
<evidence type="ECO:0000256" key="2">
    <source>
        <dbReference type="ARBA" id="ARBA00022692"/>
    </source>
</evidence>
<dbReference type="PANTHER" id="PTHR42718">
    <property type="entry name" value="MAJOR FACILITATOR SUPERFAMILY MULTIDRUG TRANSPORTER MFSC"/>
    <property type="match status" value="1"/>
</dbReference>
<protein>
    <submittedName>
        <fullName evidence="7">Putative MFS-type transporter</fullName>
    </submittedName>
</protein>